<organism evidence="1 2">
    <name type="scientific">Stenotrophomonas maltophilia</name>
    <name type="common">Pseudomonas maltophilia</name>
    <name type="synonym">Xanthomonas maltophilia</name>
    <dbReference type="NCBI Taxonomy" id="40324"/>
    <lineage>
        <taxon>Bacteria</taxon>
        <taxon>Pseudomonadati</taxon>
        <taxon>Pseudomonadota</taxon>
        <taxon>Gammaproteobacteria</taxon>
        <taxon>Lysobacterales</taxon>
        <taxon>Lysobacteraceae</taxon>
        <taxon>Stenotrophomonas</taxon>
        <taxon>Stenotrophomonas maltophilia group</taxon>
    </lineage>
</organism>
<evidence type="ECO:0000313" key="1">
    <source>
        <dbReference type="EMBL" id="KAF1014199.1"/>
    </source>
</evidence>
<evidence type="ECO:0008006" key="3">
    <source>
        <dbReference type="Google" id="ProtNLM"/>
    </source>
</evidence>
<gene>
    <name evidence="1" type="ORF">GAK31_03223</name>
</gene>
<name>A0A7V8FF46_STEMA</name>
<protein>
    <recommendedName>
        <fullName evidence="3">DUF2971 domain-containing protein</fullName>
    </recommendedName>
</protein>
<evidence type="ECO:0000313" key="2">
    <source>
        <dbReference type="Proteomes" id="UP000487117"/>
    </source>
</evidence>
<dbReference type="Proteomes" id="UP000487117">
    <property type="component" value="Unassembled WGS sequence"/>
</dbReference>
<dbReference type="AlphaFoldDB" id="A0A7V8FF46"/>
<reference evidence="2" key="1">
    <citation type="journal article" date="2020" name="MBio">
        <title>Horizontal gene transfer to a defensive symbiont with a reduced genome amongst a multipartite beetle microbiome.</title>
        <authorList>
            <person name="Waterworth S.C."/>
            <person name="Florez L.V."/>
            <person name="Rees E.R."/>
            <person name="Hertweck C."/>
            <person name="Kaltenpoth M."/>
            <person name="Kwan J.C."/>
        </authorList>
    </citation>
    <scope>NUCLEOTIDE SEQUENCE [LARGE SCALE GENOMIC DNA]</scope>
</reference>
<comment type="caution">
    <text evidence="1">The sequence shown here is derived from an EMBL/GenBank/DDBJ whole genome shotgun (WGS) entry which is preliminary data.</text>
</comment>
<accession>A0A7V8FF46</accession>
<sequence>MTTQYIKTHLLRYLSLEKFQLLLSDRGLFFSRASVQSDEDEGRFDPATLSNALREHVDEAHSELLAKVTSLEGDRIELNRDTSFLSCWYSGSDECKGMWDAFAEDGTVIQSDNWALQDALREHARYITYARVTYDDQLKKVAVHDPLHVINEIFAGEREYRAILDSVDMKLLTGTGDGPDLRVNGELAHQSPLASTGGRVPSTEEMEAAIVRKSNGYVVRCDLNMLVQQIRVHPGATDAFRASVEAQCRAAGLGCPVAPSELDTPG</sequence>
<proteinExistence type="predicted"/>
<dbReference type="EMBL" id="WNDS01000004">
    <property type="protein sequence ID" value="KAF1014199.1"/>
    <property type="molecule type" value="Genomic_DNA"/>
</dbReference>